<dbReference type="PANTHER" id="PTHR30026">
    <property type="entry name" value="OUTER MEMBRANE PROTEIN TOLC"/>
    <property type="match status" value="1"/>
</dbReference>
<evidence type="ECO:0000256" key="6">
    <source>
        <dbReference type="ARBA" id="ARBA00023136"/>
    </source>
</evidence>
<keyword evidence="5" id="KW-0812">Transmembrane</keyword>
<dbReference type="Gene3D" id="1.20.1600.10">
    <property type="entry name" value="Outer membrane efflux proteins (OEP)"/>
    <property type="match status" value="1"/>
</dbReference>
<reference evidence="8" key="1">
    <citation type="submission" date="2021-04" db="EMBL/GenBank/DDBJ databases">
        <title>The complete genome sequence of Caulobacter sp. S6.</title>
        <authorList>
            <person name="Tang Y."/>
            <person name="Ouyang W."/>
            <person name="Liu Q."/>
            <person name="Huang B."/>
            <person name="Guo Z."/>
            <person name="Lei P."/>
        </authorList>
    </citation>
    <scope>NUCLEOTIDE SEQUENCE</scope>
    <source>
        <strain evidence="8">S6</strain>
    </source>
</reference>
<sequence>MSLVEAVFLGLRDNRTIKSAYIERVAQKFDLFVAEQRFRPTALLSASIEATRQGGVTGTATTLNPTVSWLTPTGAQFQFSWSRLQTRGGGADAVSDVAGVSFTQPLLRGGGLAVNAAPIKQAQLQERINRLQLKSTVTDTVSTIILAYRNLLQAQEQLGIARQSLQRAQDQMQTDQALVDAGRMAAADLVQTRADIASQQVALLQAEQQRNSAQLALLGLLAMDLHVNIVAADSLKAEHVAIDVDRAVSMALDARPDYLSQRAAVEQARQGLIVARNDRLWTLSVTGGVQRQTERGGGVVVSPAPGTPLTGVAGLPGTSGALGLELRIPLGDYTLQQGEVTAATALRSQEMQLADLRERVEAEVRDAVQGVELSWRQVEAAEIARGLAAQTLQMERERLQAGRTSNFEVLTYVSNLRVAETQALSAEISYLDALTTLDQQLGATLDTWKIALRD</sequence>
<dbReference type="KEGG" id="caul:KCG34_07885"/>
<dbReference type="PANTHER" id="PTHR30026:SF20">
    <property type="entry name" value="OUTER MEMBRANE PROTEIN TOLC"/>
    <property type="match status" value="1"/>
</dbReference>
<dbReference type="GO" id="GO:1990281">
    <property type="term" value="C:efflux pump complex"/>
    <property type="evidence" value="ECO:0007669"/>
    <property type="project" value="TreeGrafter"/>
</dbReference>
<dbReference type="GO" id="GO:0015562">
    <property type="term" value="F:efflux transmembrane transporter activity"/>
    <property type="evidence" value="ECO:0007669"/>
    <property type="project" value="InterPro"/>
</dbReference>
<gene>
    <name evidence="8" type="ORF">KCG34_07885</name>
</gene>
<keyword evidence="3" id="KW-0813">Transport</keyword>
<dbReference type="Pfam" id="PF02321">
    <property type="entry name" value="OEP"/>
    <property type="match status" value="2"/>
</dbReference>
<dbReference type="EMBL" id="CP073078">
    <property type="protein sequence ID" value="QUD90702.1"/>
    <property type="molecule type" value="Genomic_DNA"/>
</dbReference>
<dbReference type="AlphaFoldDB" id="A0A975G543"/>
<proteinExistence type="inferred from homology"/>
<dbReference type="SUPFAM" id="SSF56954">
    <property type="entry name" value="Outer membrane efflux proteins (OEP)"/>
    <property type="match status" value="1"/>
</dbReference>
<comment type="similarity">
    <text evidence="2">Belongs to the outer membrane factor (OMF) (TC 1.B.17) family.</text>
</comment>
<comment type="subcellular location">
    <subcellularLocation>
        <location evidence="1">Cell outer membrane</location>
    </subcellularLocation>
</comment>
<accession>A0A975G543</accession>
<name>A0A975G543_9CAUL</name>
<dbReference type="InterPro" id="IPR051906">
    <property type="entry name" value="TolC-like"/>
</dbReference>
<keyword evidence="6" id="KW-0472">Membrane</keyword>
<evidence type="ECO:0000256" key="3">
    <source>
        <dbReference type="ARBA" id="ARBA00022448"/>
    </source>
</evidence>
<evidence type="ECO:0000256" key="1">
    <source>
        <dbReference type="ARBA" id="ARBA00004442"/>
    </source>
</evidence>
<evidence type="ECO:0000256" key="4">
    <source>
        <dbReference type="ARBA" id="ARBA00022452"/>
    </source>
</evidence>
<keyword evidence="7" id="KW-0998">Cell outer membrane</keyword>
<dbReference type="InterPro" id="IPR003423">
    <property type="entry name" value="OMP_efflux"/>
</dbReference>
<evidence type="ECO:0000313" key="8">
    <source>
        <dbReference type="EMBL" id="QUD90702.1"/>
    </source>
</evidence>
<evidence type="ECO:0000256" key="7">
    <source>
        <dbReference type="ARBA" id="ARBA00023237"/>
    </source>
</evidence>
<dbReference type="GO" id="GO:0015288">
    <property type="term" value="F:porin activity"/>
    <property type="evidence" value="ECO:0007669"/>
    <property type="project" value="TreeGrafter"/>
</dbReference>
<organism evidence="8 9">
    <name type="scientific">Phenylobacterium montanum</name>
    <dbReference type="NCBI Taxonomy" id="2823693"/>
    <lineage>
        <taxon>Bacteria</taxon>
        <taxon>Pseudomonadati</taxon>
        <taxon>Pseudomonadota</taxon>
        <taxon>Alphaproteobacteria</taxon>
        <taxon>Caulobacterales</taxon>
        <taxon>Caulobacteraceae</taxon>
        <taxon>Phenylobacterium</taxon>
    </lineage>
</organism>
<evidence type="ECO:0000313" key="9">
    <source>
        <dbReference type="Proteomes" id="UP000676409"/>
    </source>
</evidence>
<dbReference type="Proteomes" id="UP000676409">
    <property type="component" value="Chromosome"/>
</dbReference>
<keyword evidence="4" id="KW-1134">Transmembrane beta strand</keyword>
<evidence type="ECO:0000256" key="5">
    <source>
        <dbReference type="ARBA" id="ARBA00022692"/>
    </source>
</evidence>
<dbReference type="GO" id="GO:0009279">
    <property type="term" value="C:cell outer membrane"/>
    <property type="evidence" value="ECO:0007669"/>
    <property type="project" value="UniProtKB-SubCell"/>
</dbReference>
<evidence type="ECO:0000256" key="2">
    <source>
        <dbReference type="ARBA" id="ARBA00007613"/>
    </source>
</evidence>
<protein>
    <submittedName>
        <fullName evidence="8">TolC family protein</fullName>
    </submittedName>
</protein>
<keyword evidence="9" id="KW-1185">Reference proteome</keyword>